<evidence type="ECO:0000256" key="1">
    <source>
        <dbReference type="ARBA" id="ARBA00001946"/>
    </source>
</evidence>
<dbReference type="Gene3D" id="3.40.50.300">
    <property type="entry name" value="P-loop containing nucleotide triphosphate hydrolases"/>
    <property type="match status" value="2"/>
</dbReference>
<feature type="domain" description="CobQ/CobB/MinD/ParA nucleotide binding" evidence="10">
    <location>
        <begin position="5"/>
        <end position="187"/>
    </location>
</feature>
<keyword evidence="5 9" id="KW-0547">Nucleotide-binding</keyword>
<reference evidence="12 13" key="1">
    <citation type="submission" date="2013-11" db="EMBL/GenBank/DDBJ databases">
        <title>Complete genome sequence of Rhizobium gallicum bv. gallicum R602.</title>
        <authorList>
            <person name="Bustos P."/>
            <person name="Santamaria R.I."/>
            <person name="Lozano L."/>
            <person name="Acosta J.L."/>
            <person name="Ormeno-Orrillo E."/>
            <person name="Rogel M.A."/>
            <person name="Romero D."/>
            <person name="Cevallos M.A."/>
            <person name="Martinez-Romero E."/>
            <person name="Gonzalez V."/>
        </authorList>
    </citation>
    <scope>NUCLEOTIDE SEQUENCE [LARGE SCALE GENOMIC DNA]</scope>
    <source>
        <strain evidence="12 13">R602</strain>
    </source>
</reference>
<keyword evidence="7 9" id="KW-0460">Magnesium</keyword>
<dbReference type="Proteomes" id="UP000031368">
    <property type="component" value="Chromosome"/>
</dbReference>
<dbReference type="EC" id="6.3.5.9" evidence="9"/>
<dbReference type="SUPFAM" id="SSF52540">
    <property type="entry name" value="P-loop containing nucleoside triphosphate hydrolases"/>
    <property type="match status" value="1"/>
</dbReference>
<dbReference type="InterPro" id="IPR004484">
    <property type="entry name" value="CbiA/CobB_synth"/>
</dbReference>
<feature type="active site" description="Nucleophile" evidence="9">
    <location>
        <position position="326"/>
    </location>
</feature>
<keyword evidence="4 9" id="KW-0436">Ligase</keyword>
<evidence type="ECO:0000256" key="7">
    <source>
        <dbReference type="ARBA" id="ARBA00022842"/>
    </source>
</evidence>
<protein>
    <recommendedName>
        <fullName evidence="9">Hydrogenobyrinate a,c-diamide synthase</fullName>
        <ecNumber evidence="9">6.3.5.9</ecNumber>
    </recommendedName>
    <alternativeName>
        <fullName evidence="9">Hydrogenobyrinic acid a,c-diamide synthase</fullName>
    </alternativeName>
</protein>
<evidence type="ECO:0000256" key="3">
    <source>
        <dbReference type="ARBA" id="ARBA00022573"/>
    </source>
</evidence>
<dbReference type="GO" id="GO:0009236">
    <property type="term" value="P:cobalamin biosynthetic process"/>
    <property type="evidence" value="ECO:0007669"/>
    <property type="project" value="UniProtKB-UniRule"/>
</dbReference>
<dbReference type="InterPro" id="IPR002586">
    <property type="entry name" value="CobQ/CobB/MinD/ParA_Nub-bd_dom"/>
</dbReference>
<sequence>MSGLLIAAPSSGSGKTTITLGLLRALRNRGVAVAPGKAGPDYIDPAFHSAASGAPCLNFDAWAMRPELISANAALHRSGDRILVIEAMMGLFDGAADGKGTAADLAAMLRLSVVLVVDASRMSHSVAPLVSGFASFRADVRIAGVILNKVGSERHETMLRQALDAIRMPVIAVIRSDKTLALPERHLGLVQAGEHQGLEDFIEHAAEAVSDECKFEFLLRTARQGLNVPSAANIHRLAPLGSRIAVARDIAFAFCYEHMLLGWRRRGATISFFSPLADEAPAADADAIYLPGGYPELHAGEIADAQNFRRAMVEAARRGTRIYGECGGYMVLGDGLIDAGGTRHEMLGLLPLVTSYEERSRHLGYRRVQPVDGAFFGHGMTAHEYHYSTVVREGDADRLFTVSDALGISLGEAGLRRGQIAGSYMHLIDLAGAAA</sequence>
<comment type="domain">
    <text evidence="9">Comprises of two domains. The C-terminal domain contains the binding site for glutamine and catalyzes the hydrolysis of this substrate to glutamate and ammonia. The N-terminal domain is anticipated to bind ATP and hydrogenobyrinate and catalyzes the ultimate synthesis of the diamide product. The ammonia produced via the glutaminase domain is probably translocated to the adjacent domain via a molecular tunnel, where it reacts with an activated intermediate.</text>
</comment>
<gene>
    <name evidence="9 12" type="primary">cobB</name>
    <name evidence="12" type="ORF">RGR602_CH02271</name>
</gene>
<comment type="similarity">
    <text evidence="9">Belongs to the CobB/CbiA family.</text>
</comment>
<keyword evidence="13" id="KW-1185">Reference proteome</keyword>
<accession>A0A0B4X520</accession>
<dbReference type="NCBIfam" id="NF002204">
    <property type="entry name" value="PRK01077.1"/>
    <property type="match status" value="1"/>
</dbReference>
<feature type="domain" description="CobB/CobQ-like glutamine amidotransferase" evidence="11">
    <location>
        <begin position="243"/>
        <end position="428"/>
    </location>
</feature>
<dbReference type="AlphaFoldDB" id="A0A0B4X520"/>
<dbReference type="InterPro" id="IPR011698">
    <property type="entry name" value="GATase_3"/>
</dbReference>
<dbReference type="PANTHER" id="PTHR43873:SF1">
    <property type="entry name" value="COBYRINATE A,C-DIAMIDE SYNTHASE"/>
    <property type="match status" value="1"/>
</dbReference>
<keyword evidence="6 9" id="KW-0067">ATP-binding</keyword>
<proteinExistence type="inferred from homology"/>
<name>A0A0B4X520_9HYPH</name>
<evidence type="ECO:0000256" key="8">
    <source>
        <dbReference type="ARBA" id="ARBA00022962"/>
    </source>
</evidence>
<dbReference type="PROSITE" id="PS51274">
    <property type="entry name" value="GATASE_COBBQ"/>
    <property type="match status" value="1"/>
</dbReference>
<dbReference type="GO" id="GO:0005524">
    <property type="term" value="F:ATP binding"/>
    <property type="evidence" value="ECO:0007669"/>
    <property type="project" value="UniProtKB-UniRule"/>
</dbReference>
<dbReference type="NCBIfam" id="TIGR00379">
    <property type="entry name" value="cobB"/>
    <property type="match status" value="1"/>
</dbReference>
<evidence type="ECO:0000313" key="13">
    <source>
        <dbReference type="Proteomes" id="UP000031368"/>
    </source>
</evidence>
<dbReference type="SUPFAM" id="SSF52317">
    <property type="entry name" value="Class I glutamine amidotransferase-like"/>
    <property type="match status" value="1"/>
</dbReference>
<dbReference type="KEGG" id="rga:RGR602_CH02271"/>
<dbReference type="RefSeq" id="WP_039845158.1">
    <property type="nucleotide sequence ID" value="NZ_CP006877.1"/>
</dbReference>
<evidence type="ECO:0000259" key="11">
    <source>
        <dbReference type="Pfam" id="PF07685"/>
    </source>
</evidence>
<evidence type="ECO:0000256" key="4">
    <source>
        <dbReference type="ARBA" id="ARBA00022598"/>
    </source>
</evidence>
<keyword evidence="8 9" id="KW-0315">Glutamine amidotransferase</keyword>
<keyword evidence="3 9" id="KW-0169">Cobalamin biosynthesis</keyword>
<comment type="function">
    <text evidence="9">Catalyzes the ATP-dependent amidation of the two carboxylate groups at positions a and c of hydrogenobyrinate, using either L-glutamine or ammonia as the nitrogen source.</text>
</comment>
<evidence type="ECO:0000256" key="2">
    <source>
        <dbReference type="ARBA" id="ARBA00006205"/>
    </source>
</evidence>
<dbReference type="HOGENOM" id="CLU_022752_0_0_5"/>
<evidence type="ECO:0000313" key="12">
    <source>
        <dbReference type="EMBL" id="AJD41598.1"/>
    </source>
</evidence>
<dbReference type="Pfam" id="PF07685">
    <property type="entry name" value="GATase_3"/>
    <property type="match status" value="1"/>
</dbReference>
<dbReference type="GO" id="GO:0043802">
    <property type="term" value="F:hydrogenobyrinic acid a,c-diamide synthase (glutamine-hydrolysing) activity"/>
    <property type="evidence" value="ECO:0007669"/>
    <property type="project" value="UniProtKB-UniRule"/>
</dbReference>
<comment type="miscellaneous">
    <text evidence="9">The a and c carboxylates of hydrogenobyrinate are activated for nucleophilic attack via formation of a phosphorylated intermediate by ATP. CobB catalyzes first the amidation of the c-carboxylate, and then that of the a-carboxylate.</text>
</comment>
<comment type="catalytic activity">
    <reaction evidence="9">
        <text>hydrogenobyrinate + 2 L-glutamine + 2 ATP + 2 H2O = hydrogenobyrinate a,c-diamide + 2 L-glutamate + 2 ADP + 2 phosphate + 2 H(+)</text>
        <dbReference type="Rhea" id="RHEA:12544"/>
        <dbReference type="ChEBI" id="CHEBI:15377"/>
        <dbReference type="ChEBI" id="CHEBI:15378"/>
        <dbReference type="ChEBI" id="CHEBI:29985"/>
        <dbReference type="ChEBI" id="CHEBI:30616"/>
        <dbReference type="ChEBI" id="CHEBI:43474"/>
        <dbReference type="ChEBI" id="CHEBI:58359"/>
        <dbReference type="ChEBI" id="CHEBI:77873"/>
        <dbReference type="ChEBI" id="CHEBI:77874"/>
        <dbReference type="ChEBI" id="CHEBI:456216"/>
        <dbReference type="EC" id="6.3.5.9"/>
    </reaction>
</comment>
<evidence type="ECO:0000256" key="9">
    <source>
        <dbReference type="HAMAP-Rule" id="MF_00027"/>
    </source>
</evidence>
<dbReference type="GO" id="GO:0042242">
    <property type="term" value="F:cobyrinic acid a,c-diamide synthase activity"/>
    <property type="evidence" value="ECO:0007669"/>
    <property type="project" value="InterPro"/>
</dbReference>
<comment type="cofactor">
    <cofactor evidence="1 9">
        <name>Mg(2+)</name>
        <dbReference type="ChEBI" id="CHEBI:18420"/>
    </cofactor>
</comment>
<comment type="similarity">
    <text evidence="2">Belongs to the CobB/CobQ family. CobQ subfamily.</text>
</comment>
<organism evidence="12 13">
    <name type="scientific">Rhizobium gallicum bv. gallicum R602sp</name>
    <dbReference type="NCBI Taxonomy" id="1041138"/>
    <lineage>
        <taxon>Bacteria</taxon>
        <taxon>Pseudomonadati</taxon>
        <taxon>Pseudomonadota</taxon>
        <taxon>Alphaproteobacteria</taxon>
        <taxon>Hyphomicrobiales</taxon>
        <taxon>Rhizobiaceae</taxon>
        <taxon>Rhizobium/Agrobacterium group</taxon>
        <taxon>Rhizobium</taxon>
    </lineage>
</organism>
<dbReference type="InterPro" id="IPR027417">
    <property type="entry name" value="P-loop_NTPase"/>
</dbReference>
<dbReference type="EMBL" id="CP006877">
    <property type="protein sequence ID" value="AJD41598.1"/>
    <property type="molecule type" value="Genomic_DNA"/>
</dbReference>
<dbReference type="PANTHER" id="PTHR43873">
    <property type="entry name" value="COBYRINATE A,C-DIAMIDE SYNTHASE"/>
    <property type="match status" value="1"/>
</dbReference>
<dbReference type="Pfam" id="PF01656">
    <property type="entry name" value="CbiA"/>
    <property type="match status" value="1"/>
</dbReference>
<evidence type="ECO:0000256" key="5">
    <source>
        <dbReference type="ARBA" id="ARBA00022741"/>
    </source>
</evidence>
<dbReference type="UniPathway" id="UPA00148">
    <property type="reaction ID" value="UER00220"/>
</dbReference>
<dbReference type="Gene3D" id="3.40.50.880">
    <property type="match status" value="1"/>
</dbReference>
<feature type="site" description="Increases nucleophilicity of active site Cys" evidence="9">
    <location>
        <position position="426"/>
    </location>
</feature>
<evidence type="ECO:0000256" key="6">
    <source>
        <dbReference type="ARBA" id="ARBA00022840"/>
    </source>
</evidence>
<dbReference type="HAMAP" id="MF_00027">
    <property type="entry name" value="CobB_CbiA"/>
    <property type="match status" value="1"/>
</dbReference>
<comment type="pathway">
    <text evidence="9">Cofactor biosynthesis; adenosylcobalamin biosynthesis; cob(II)yrinate a,c-diamide from precorrin-2 (aerobic route): step 9/10.</text>
</comment>
<dbReference type="InterPro" id="IPR029062">
    <property type="entry name" value="Class_I_gatase-like"/>
</dbReference>
<evidence type="ECO:0000259" key="10">
    <source>
        <dbReference type="Pfam" id="PF01656"/>
    </source>
</evidence>